<dbReference type="GO" id="GO:0009103">
    <property type="term" value="P:lipopolysaccharide biosynthetic process"/>
    <property type="evidence" value="ECO:0007669"/>
    <property type="project" value="TreeGrafter"/>
</dbReference>
<evidence type="ECO:0008006" key="7">
    <source>
        <dbReference type="Google" id="ProtNLM"/>
    </source>
</evidence>
<reference evidence="5 6" key="1">
    <citation type="submission" date="2016-01" db="EMBL/GenBank/DDBJ databases">
        <title>Janibacter melonis strain CD11_4 genome sequencing and assembly.</title>
        <authorList>
            <person name="Nair G.R."/>
            <person name="Kaur G."/>
            <person name="Chander A.M."/>
            <person name="Mayilraj S."/>
        </authorList>
    </citation>
    <scope>NUCLEOTIDE SEQUENCE [LARGE SCALE GENOMIC DNA]</scope>
    <source>
        <strain evidence="5 6">CD11-4</strain>
    </source>
</reference>
<dbReference type="PANTHER" id="PTHR23028">
    <property type="entry name" value="ACETYLTRANSFERASE"/>
    <property type="match status" value="1"/>
</dbReference>
<protein>
    <recommendedName>
        <fullName evidence="7">Acyltransferase family protein</fullName>
    </recommendedName>
</protein>
<dbReference type="InterPro" id="IPR050879">
    <property type="entry name" value="Acyltransferase_3"/>
</dbReference>
<keyword evidence="6" id="KW-1185">Reference proteome</keyword>
<dbReference type="EMBL" id="LQZG01000001">
    <property type="protein sequence ID" value="OAB88402.1"/>
    <property type="molecule type" value="Genomic_DNA"/>
</dbReference>
<dbReference type="GO" id="GO:0016020">
    <property type="term" value="C:membrane"/>
    <property type="evidence" value="ECO:0007669"/>
    <property type="project" value="TreeGrafter"/>
</dbReference>
<dbReference type="Pfam" id="PF19040">
    <property type="entry name" value="SGNH"/>
    <property type="match status" value="1"/>
</dbReference>
<feature type="transmembrane region" description="Helical" evidence="2">
    <location>
        <begin position="194"/>
        <end position="214"/>
    </location>
</feature>
<evidence type="ECO:0000256" key="1">
    <source>
        <dbReference type="SAM" id="MobiDB-lite"/>
    </source>
</evidence>
<keyword evidence="2" id="KW-0472">Membrane</keyword>
<name>A0A176QFD5_9MICO</name>
<feature type="transmembrane region" description="Helical" evidence="2">
    <location>
        <begin position="95"/>
        <end position="117"/>
    </location>
</feature>
<evidence type="ECO:0000313" key="6">
    <source>
        <dbReference type="Proteomes" id="UP000076976"/>
    </source>
</evidence>
<feature type="transmembrane region" description="Helical" evidence="2">
    <location>
        <begin position="276"/>
        <end position="299"/>
    </location>
</feature>
<feature type="transmembrane region" description="Helical" evidence="2">
    <location>
        <begin position="55"/>
        <end position="74"/>
    </location>
</feature>
<dbReference type="InterPro" id="IPR043968">
    <property type="entry name" value="SGNH"/>
</dbReference>
<keyword evidence="2" id="KW-0812">Transmembrane</keyword>
<dbReference type="Proteomes" id="UP000076976">
    <property type="component" value="Unassembled WGS sequence"/>
</dbReference>
<feature type="transmembrane region" description="Helical" evidence="2">
    <location>
        <begin position="340"/>
        <end position="360"/>
    </location>
</feature>
<dbReference type="RefSeq" id="WP_068270105.1">
    <property type="nucleotide sequence ID" value="NZ_LQZG01000001.1"/>
</dbReference>
<feature type="compositionally biased region" description="Polar residues" evidence="1">
    <location>
        <begin position="456"/>
        <end position="465"/>
    </location>
</feature>
<feature type="transmembrane region" description="Helical" evidence="2">
    <location>
        <begin position="381"/>
        <end position="402"/>
    </location>
</feature>
<accession>A0A176QFD5</accession>
<evidence type="ECO:0000313" key="5">
    <source>
        <dbReference type="EMBL" id="OAB88402.1"/>
    </source>
</evidence>
<sequence length="696" mass="74171">MSSDLRAAEEPGATTPASTPPGQARRLDIEGLRAVAILLVVIYHGGVSWLHGGFVGVDVFFVISGFLITGLLVREIERTGRVSLPRFYARRAKRLLPATALVLVATAVLTVVTTTQVQWRTFGWDMVSAALYVVNWRLADRSVDYLAEDVGASPVQHFWSLAVEEQFYIVWPLLLVALAWWLRRHPARDTRTVLSLGLLAVVLPSLAYSAWLTVHDPGLAFFVTPTRLWELGIGGLVAIAGPVWSRLPRGVAAGVGWVGLVVVLASGLVMDSSTAWPGVAAAVPVLGTAAVVVAGFAAGPGGPVRVLSWRPAVWVGSVSYSWYLWHWPLLTAAKAAWGDISTWTGLLVVVTALVPAYLSLRLVEDPARHSRTLSRSTPMTLSVGANATAVGAVAGLALVLAVPSAPSVVDAPGATALASSQARPGSLESLSSVTSFTPDAAAAPDDVPAGYADGCQDSQTATSPTACEWGDPEGTRTVVLVGDSKALQYQTPIDEIARARGWKVVSYTKSACGFHAGTERARDVPYTECTTWNDAVVDEIERLRPDAVITSQGSGMALQDPADTSTDSTQAMVDALVTRWQDLVDEDVRVVSLVDNPHPPSPVYECVAEHTDDLSACAFDRAEGERESAAPAQEAAAKKVPKARLVDMRPQICPEDQCVPVIGGVLVYRQTSHVTDTYMKTLTPTLRDELVPAVED</sequence>
<feature type="region of interest" description="Disordered" evidence="1">
    <location>
        <begin position="447"/>
        <end position="470"/>
    </location>
</feature>
<dbReference type="InterPro" id="IPR002656">
    <property type="entry name" value="Acyl_transf_3_dom"/>
</dbReference>
<feature type="region of interest" description="Disordered" evidence="1">
    <location>
        <begin position="1"/>
        <end position="23"/>
    </location>
</feature>
<feature type="transmembrane region" description="Helical" evidence="2">
    <location>
        <begin position="251"/>
        <end position="270"/>
    </location>
</feature>
<dbReference type="GO" id="GO:0016747">
    <property type="term" value="F:acyltransferase activity, transferring groups other than amino-acyl groups"/>
    <property type="evidence" value="ECO:0007669"/>
    <property type="project" value="InterPro"/>
</dbReference>
<dbReference type="PANTHER" id="PTHR23028:SF53">
    <property type="entry name" value="ACYL_TRANSF_3 DOMAIN-CONTAINING PROTEIN"/>
    <property type="match status" value="1"/>
</dbReference>
<feature type="transmembrane region" description="Helical" evidence="2">
    <location>
        <begin position="166"/>
        <end position="182"/>
    </location>
</feature>
<proteinExistence type="predicted"/>
<dbReference type="AlphaFoldDB" id="A0A176QFD5"/>
<dbReference type="STRING" id="262209.AWH69_00890"/>
<feature type="transmembrane region" description="Helical" evidence="2">
    <location>
        <begin position="31"/>
        <end position="49"/>
    </location>
</feature>
<dbReference type="Pfam" id="PF01757">
    <property type="entry name" value="Acyl_transf_3"/>
    <property type="match status" value="1"/>
</dbReference>
<gene>
    <name evidence="5" type="ORF">AWH69_00890</name>
</gene>
<comment type="caution">
    <text evidence="5">The sequence shown here is derived from an EMBL/GenBank/DDBJ whole genome shotgun (WGS) entry which is preliminary data.</text>
</comment>
<feature type="domain" description="SGNH" evidence="4">
    <location>
        <begin position="458"/>
        <end position="686"/>
    </location>
</feature>
<feature type="compositionally biased region" description="Low complexity" evidence="1">
    <location>
        <begin position="10"/>
        <end position="22"/>
    </location>
</feature>
<feature type="transmembrane region" description="Helical" evidence="2">
    <location>
        <begin position="311"/>
        <end position="328"/>
    </location>
</feature>
<evidence type="ECO:0000259" key="3">
    <source>
        <dbReference type="Pfam" id="PF01757"/>
    </source>
</evidence>
<feature type="domain" description="Acyltransferase 3" evidence="3">
    <location>
        <begin position="28"/>
        <end position="356"/>
    </location>
</feature>
<evidence type="ECO:0000259" key="4">
    <source>
        <dbReference type="Pfam" id="PF19040"/>
    </source>
</evidence>
<keyword evidence="2" id="KW-1133">Transmembrane helix</keyword>
<organism evidence="5 6">
    <name type="scientific">Janibacter melonis</name>
    <dbReference type="NCBI Taxonomy" id="262209"/>
    <lineage>
        <taxon>Bacteria</taxon>
        <taxon>Bacillati</taxon>
        <taxon>Actinomycetota</taxon>
        <taxon>Actinomycetes</taxon>
        <taxon>Micrococcales</taxon>
        <taxon>Intrasporangiaceae</taxon>
        <taxon>Janibacter</taxon>
    </lineage>
</organism>
<feature type="transmembrane region" description="Helical" evidence="2">
    <location>
        <begin position="226"/>
        <end position="244"/>
    </location>
</feature>
<evidence type="ECO:0000256" key="2">
    <source>
        <dbReference type="SAM" id="Phobius"/>
    </source>
</evidence>